<evidence type="ECO:0000313" key="3">
    <source>
        <dbReference type="EMBL" id="TWF93329.1"/>
    </source>
</evidence>
<feature type="transmembrane region" description="Helical" evidence="2">
    <location>
        <begin position="102"/>
        <end position="120"/>
    </location>
</feature>
<evidence type="ECO:0000256" key="2">
    <source>
        <dbReference type="SAM" id="Phobius"/>
    </source>
</evidence>
<reference evidence="3 4" key="1">
    <citation type="submission" date="2019-06" db="EMBL/GenBank/DDBJ databases">
        <title>Sequencing the genomes of 1000 actinobacteria strains.</title>
        <authorList>
            <person name="Klenk H.-P."/>
        </authorList>
    </citation>
    <scope>NUCLEOTIDE SEQUENCE [LARGE SCALE GENOMIC DNA]</scope>
    <source>
        <strain evidence="3 4">DSM 46699</strain>
    </source>
</reference>
<feature type="transmembrane region" description="Helical" evidence="2">
    <location>
        <begin position="80"/>
        <end position="96"/>
    </location>
</feature>
<keyword evidence="2" id="KW-0472">Membrane</keyword>
<name>A0A561U1S9_9PSEU</name>
<comment type="caution">
    <text evidence="3">The sequence shown here is derived from an EMBL/GenBank/DDBJ whole genome shotgun (WGS) entry which is preliminary data.</text>
</comment>
<feature type="region of interest" description="Disordered" evidence="1">
    <location>
        <begin position="127"/>
        <end position="152"/>
    </location>
</feature>
<keyword evidence="2" id="KW-1133">Transmembrane helix</keyword>
<accession>A0A561U1S9</accession>
<dbReference type="Pfam" id="PF19609">
    <property type="entry name" value="DUF6114"/>
    <property type="match status" value="1"/>
</dbReference>
<protein>
    <submittedName>
        <fullName evidence="3">Uncharacterized protein</fullName>
    </submittedName>
</protein>
<organism evidence="3 4">
    <name type="scientific">Saccharopolyspora dendranthemae</name>
    <dbReference type="NCBI Taxonomy" id="1181886"/>
    <lineage>
        <taxon>Bacteria</taxon>
        <taxon>Bacillati</taxon>
        <taxon>Actinomycetota</taxon>
        <taxon>Actinomycetes</taxon>
        <taxon>Pseudonocardiales</taxon>
        <taxon>Pseudonocardiaceae</taxon>
        <taxon>Saccharopolyspora</taxon>
    </lineage>
</organism>
<feature type="compositionally biased region" description="Low complexity" evidence="1">
    <location>
        <begin position="130"/>
        <end position="145"/>
    </location>
</feature>
<evidence type="ECO:0000256" key="1">
    <source>
        <dbReference type="SAM" id="MobiDB-lite"/>
    </source>
</evidence>
<gene>
    <name evidence="3" type="ORF">FHU35_15172</name>
</gene>
<feature type="transmembrane region" description="Helical" evidence="2">
    <location>
        <begin position="20"/>
        <end position="41"/>
    </location>
</feature>
<dbReference type="EMBL" id="VIWX01000005">
    <property type="protein sequence ID" value="TWF93329.1"/>
    <property type="molecule type" value="Genomic_DNA"/>
</dbReference>
<dbReference type="OrthoDB" id="2374834at2"/>
<dbReference type="Proteomes" id="UP000316184">
    <property type="component" value="Unassembled WGS sequence"/>
</dbReference>
<sequence length="152" mass="16118">MAAKNTNLTKFRQWRRTRPFWAGFCTLVSGLLILFPPYASLKFGDIVVSLNTLTGISAMVIGVLLVCCGLSFWTRQEFRMPAGIVTLLLSVAAIVTANLGSFLLGTLFGVVGAALGIAWTPKARQRKPAAEPATEPAAEPVEVPTGLAGGRA</sequence>
<evidence type="ECO:0000313" key="4">
    <source>
        <dbReference type="Proteomes" id="UP000316184"/>
    </source>
</evidence>
<proteinExistence type="predicted"/>
<dbReference type="InterPro" id="IPR046096">
    <property type="entry name" value="DUF6114"/>
</dbReference>
<feature type="transmembrane region" description="Helical" evidence="2">
    <location>
        <begin position="53"/>
        <end position="73"/>
    </location>
</feature>
<dbReference type="RefSeq" id="WP_145743026.1">
    <property type="nucleotide sequence ID" value="NZ_VIWX01000005.1"/>
</dbReference>
<keyword evidence="2" id="KW-0812">Transmembrane</keyword>
<keyword evidence="4" id="KW-1185">Reference proteome</keyword>
<dbReference type="AlphaFoldDB" id="A0A561U1S9"/>